<organism evidence="1 2">
    <name type="scientific">Hymenobacter gelipurpurascens</name>
    <dbReference type="NCBI Taxonomy" id="89968"/>
    <lineage>
        <taxon>Bacteria</taxon>
        <taxon>Pseudomonadati</taxon>
        <taxon>Bacteroidota</taxon>
        <taxon>Cytophagia</taxon>
        <taxon>Cytophagales</taxon>
        <taxon>Hymenobacteraceae</taxon>
        <taxon>Hymenobacter</taxon>
    </lineage>
</organism>
<name>A0A212UHN5_9BACT</name>
<protein>
    <submittedName>
        <fullName evidence="1">Uncharacterized protein</fullName>
    </submittedName>
</protein>
<accession>A0A212UHN5</accession>
<proteinExistence type="predicted"/>
<evidence type="ECO:0000313" key="2">
    <source>
        <dbReference type="Proteomes" id="UP000198131"/>
    </source>
</evidence>
<dbReference type="AlphaFoldDB" id="A0A212UHN5"/>
<reference evidence="2" key="1">
    <citation type="submission" date="2017-06" db="EMBL/GenBank/DDBJ databases">
        <authorList>
            <person name="Varghese N."/>
            <person name="Submissions S."/>
        </authorList>
    </citation>
    <scope>NUCLEOTIDE SEQUENCE [LARGE SCALE GENOMIC DNA]</scope>
    <source>
        <strain evidence="2">DSM 11116</strain>
    </source>
</reference>
<sequence length="103" mass="11102">MSMTSNTGLSVLYSLRRELVRFLRRVPAPLLSTLPLALCTQFRTCLGALQVPPSFPGSNLQKLHLETEQALSFLEEIANLDGVLLSAPAGVAQARKGGLPVSR</sequence>
<dbReference type="Proteomes" id="UP000198131">
    <property type="component" value="Unassembled WGS sequence"/>
</dbReference>
<gene>
    <name evidence="1" type="ORF">SAMN06265337_4297</name>
</gene>
<keyword evidence="2" id="KW-1185">Reference proteome</keyword>
<evidence type="ECO:0000313" key="1">
    <source>
        <dbReference type="EMBL" id="SNC77696.1"/>
    </source>
</evidence>
<dbReference type="EMBL" id="FYEW01000004">
    <property type="protein sequence ID" value="SNC77696.1"/>
    <property type="molecule type" value="Genomic_DNA"/>
</dbReference>